<comment type="caution">
    <text evidence="4">The sequence shown here is derived from an EMBL/GenBank/DDBJ whole genome shotgun (WGS) entry which is preliminary data.</text>
</comment>
<evidence type="ECO:0000256" key="2">
    <source>
        <dbReference type="SAM" id="MobiDB-lite"/>
    </source>
</evidence>
<evidence type="ECO:0000259" key="3">
    <source>
        <dbReference type="PROSITE" id="PS50102"/>
    </source>
</evidence>
<accession>A0A2U1Q9E3</accession>
<name>A0A2U1Q9E3_ARTAN</name>
<evidence type="ECO:0000313" key="5">
    <source>
        <dbReference type="Proteomes" id="UP000245207"/>
    </source>
</evidence>
<keyword evidence="1" id="KW-0694">RNA-binding</keyword>
<dbReference type="InterPro" id="IPR000504">
    <property type="entry name" value="RRM_dom"/>
</dbReference>
<protein>
    <submittedName>
        <fullName evidence="4">RNA-directed DNA polymerase, eukaryota</fullName>
    </submittedName>
</protein>
<feature type="compositionally biased region" description="Basic and acidic residues" evidence="2">
    <location>
        <begin position="309"/>
        <end position="322"/>
    </location>
</feature>
<feature type="region of interest" description="Disordered" evidence="2">
    <location>
        <begin position="309"/>
        <end position="330"/>
    </location>
</feature>
<dbReference type="AlphaFoldDB" id="A0A2U1Q9E3"/>
<dbReference type="GO" id="GO:0003723">
    <property type="term" value="F:RNA binding"/>
    <property type="evidence" value="ECO:0007669"/>
    <property type="project" value="UniProtKB-UniRule"/>
</dbReference>
<feature type="domain" description="RRM" evidence="3">
    <location>
        <begin position="29"/>
        <end position="106"/>
    </location>
</feature>
<feature type="region of interest" description="Disordered" evidence="2">
    <location>
        <begin position="393"/>
        <end position="423"/>
    </location>
</feature>
<dbReference type="SUPFAM" id="SSF54928">
    <property type="entry name" value="RNA-binding domain, RBD"/>
    <property type="match status" value="1"/>
</dbReference>
<organism evidence="4 5">
    <name type="scientific">Artemisia annua</name>
    <name type="common">Sweet wormwood</name>
    <dbReference type="NCBI Taxonomy" id="35608"/>
    <lineage>
        <taxon>Eukaryota</taxon>
        <taxon>Viridiplantae</taxon>
        <taxon>Streptophyta</taxon>
        <taxon>Embryophyta</taxon>
        <taxon>Tracheophyta</taxon>
        <taxon>Spermatophyta</taxon>
        <taxon>Magnoliopsida</taxon>
        <taxon>eudicotyledons</taxon>
        <taxon>Gunneridae</taxon>
        <taxon>Pentapetalae</taxon>
        <taxon>asterids</taxon>
        <taxon>campanulids</taxon>
        <taxon>Asterales</taxon>
        <taxon>Asteraceae</taxon>
        <taxon>Asteroideae</taxon>
        <taxon>Anthemideae</taxon>
        <taxon>Artemisiinae</taxon>
        <taxon>Artemisia</taxon>
    </lineage>
</organism>
<dbReference type="GO" id="GO:0003964">
    <property type="term" value="F:RNA-directed DNA polymerase activity"/>
    <property type="evidence" value="ECO:0007669"/>
    <property type="project" value="UniProtKB-KW"/>
</dbReference>
<dbReference type="InterPro" id="IPR012677">
    <property type="entry name" value="Nucleotide-bd_a/b_plait_sf"/>
</dbReference>
<dbReference type="Pfam" id="PF00076">
    <property type="entry name" value="RRM_1"/>
    <property type="match status" value="1"/>
</dbReference>
<sequence length="658" mass="74502">MAFNFFLVKGNFPATSSESYPGGRSTSDYKLFVTNLPEGCSGTDLAEHVRPFGQIFNLYIARKRDKGGNRFGFVSMLDVKDKDDLLKSLRNIRMGEYKLWFNIARFVLEDGEISSRQENMPNKPSYVANNNRADGVHMDPRLNAFVTEKRSFKDSLVGKKLSVDNKTNAFSSLHGRALMQRWSYVRVSAKFNTWEVWTFSCLLKIRIRRRLFSRLHNWLWISSPRLLGGPGQSFRFERLAWLKVKGVPIHLLTNEVIDDVGGLFGKVVHKATIEESDVDLTYEYIGVLLGDAEELGEWIPEFVEVSTHMDDKQSESDKEESLAARSSDGVTEKLVEEAGEVNMNVDQVFLVMDNAVNEGIDGTQSLSNDDMAEILEHNDDTFIPAVDFPFEEEKNSKKNDLGRPSFGYVSSQESLKNGKKSKNEDPFGLDGLLGLNDKNGELGSAAHVVVTNDTGSESLDLNRHHGPNDVEDCLETEDVSQFHPEADTRLQVEEITATIALGEKLGTDLSKCNTLIQESITNEGLQRGVCGKSGWIKRLKNEFGVSFIDLQETMVSNIHEGVISKYWGGLGFEFEYVDAIGCVENIQSVLQEWTNIGPPDTNLLNKLERLRFSLKEWFKVYSSHEVEDESKLHKEKEEFEMRMESTDLEESDLWVWLD</sequence>
<dbReference type="CDD" id="cd00590">
    <property type="entry name" value="RRM_SF"/>
    <property type="match status" value="1"/>
</dbReference>
<dbReference type="SMART" id="SM00360">
    <property type="entry name" value="RRM"/>
    <property type="match status" value="1"/>
</dbReference>
<keyword evidence="4" id="KW-0808">Transferase</keyword>
<dbReference type="Gene3D" id="3.30.70.330">
    <property type="match status" value="1"/>
</dbReference>
<dbReference type="InterPro" id="IPR035979">
    <property type="entry name" value="RBD_domain_sf"/>
</dbReference>
<keyword evidence="4" id="KW-0548">Nucleotidyltransferase</keyword>
<evidence type="ECO:0000313" key="4">
    <source>
        <dbReference type="EMBL" id="PWA94625.1"/>
    </source>
</evidence>
<dbReference type="EMBL" id="PKPP01000300">
    <property type="protein sequence ID" value="PWA94625.1"/>
    <property type="molecule type" value="Genomic_DNA"/>
</dbReference>
<dbReference type="Proteomes" id="UP000245207">
    <property type="component" value="Unassembled WGS sequence"/>
</dbReference>
<keyword evidence="4" id="KW-0695">RNA-directed DNA polymerase</keyword>
<keyword evidence="5" id="KW-1185">Reference proteome</keyword>
<reference evidence="4 5" key="1">
    <citation type="journal article" date="2018" name="Mol. Plant">
        <title>The genome of Artemisia annua provides insight into the evolution of Asteraceae family and artemisinin biosynthesis.</title>
        <authorList>
            <person name="Shen Q."/>
            <person name="Zhang L."/>
            <person name="Liao Z."/>
            <person name="Wang S."/>
            <person name="Yan T."/>
            <person name="Shi P."/>
            <person name="Liu M."/>
            <person name="Fu X."/>
            <person name="Pan Q."/>
            <person name="Wang Y."/>
            <person name="Lv Z."/>
            <person name="Lu X."/>
            <person name="Zhang F."/>
            <person name="Jiang W."/>
            <person name="Ma Y."/>
            <person name="Chen M."/>
            <person name="Hao X."/>
            <person name="Li L."/>
            <person name="Tang Y."/>
            <person name="Lv G."/>
            <person name="Zhou Y."/>
            <person name="Sun X."/>
            <person name="Brodelius P.E."/>
            <person name="Rose J.K.C."/>
            <person name="Tang K."/>
        </authorList>
    </citation>
    <scope>NUCLEOTIDE SEQUENCE [LARGE SCALE GENOMIC DNA]</scope>
    <source>
        <strain evidence="5">cv. Huhao1</strain>
        <tissue evidence="4">Leaf</tissue>
    </source>
</reference>
<evidence type="ECO:0000256" key="1">
    <source>
        <dbReference type="PROSITE-ProRule" id="PRU00176"/>
    </source>
</evidence>
<dbReference type="PROSITE" id="PS50102">
    <property type="entry name" value="RRM"/>
    <property type="match status" value="1"/>
</dbReference>
<gene>
    <name evidence="4" type="ORF">CTI12_AA058250</name>
</gene>
<proteinExistence type="predicted"/>